<dbReference type="RefSeq" id="WP_272470590.1">
    <property type="nucleotide sequence ID" value="NZ_JAMRYU010000017.1"/>
</dbReference>
<proteinExistence type="predicted"/>
<evidence type="ECO:0000313" key="1">
    <source>
        <dbReference type="EMBL" id="MDC4241659.1"/>
    </source>
</evidence>
<accession>A0A9X4B177</accession>
<keyword evidence="2" id="KW-1185">Reference proteome</keyword>
<reference evidence="1" key="1">
    <citation type="submission" date="2022-05" db="EMBL/GenBank/DDBJ databases">
        <title>Draft genome sequence of Clostridium tertium strain CP3 isolated from Peru.</title>
        <authorList>
            <person name="Hurtado R."/>
            <person name="Lima L."/>
            <person name="Sousa T."/>
            <person name="Jaiswal A.K."/>
            <person name="Tiwari S."/>
            <person name="Maturrano L."/>
            <person name="Brenig B."/>
            <person name="Azevedo V."/>
        </authorList>
    </citation>
    <scope>NUCLEOTIDE SEQUENCE</scope>
    <source>
        <strain evidence="1">CP3</strain>
    </source>
</reference>
<gene>
    <name evidence="1" type="ORF">NE398_16100</name>
</gene>
<organism evidence="1 2">
    <name type="scientific">Clostridium tertium</name>
    <dbReference type="NCBI Taxonomy" id="1559"/>
    <lineage>
        <taxon>Bacteria</taxon>
        <taxon>Bacillati</taxon>
        <taxon>Bacillota</taxon>
        <taxon>Clostridia</taxon>
        <taxon>Eubacteriales</taxon>
        <taxon>Clostridiaceae</taxon>
        <taxon>Clostridium</taxon>
    </lineage>
</organism>
<sequence length="54" mass="6470">MRTKINYDEFTVTFENEISEKALFNYYSILIDFLVEKFGKDAVRMALEKLIQED</sequence>
<comment type="caution">
    <text evidence="1">The sequence shown here is derived from an EMBL/GenBank/DDBJ whole genome shotgun (WGS) entry which is preliminary data.</text>
</comment>
<dbReference type="Proteomes" id="UP001141183">
    <property type="component" value="Unassembled WGS sequence"/>
</dbReference>
<dbReference type="EMBL" id="JAMRYU010000017">
    <property type="protein sequence ID" value="MDC4241659.1"/>
    <property type="molecule type" value="Genomic_DNA"/>
</dbReference>
<dbReference type="AlphaFoldDB" id="A0A9X4B177"/>
<protein>
    <submittedName>
        <fullName evidence="1">Uncharacterized protein</fullName>
    </submittedName>
</protein>
<evidence type="ECO:0000313" key="2">
    <source>
        <dbReference type="Proteomes" id="UP001141183"/>
    </source>
</evidence>
<name>A0A9X4B177_9CLOT</name>